<proteinExistence type="inferred from homology"/>
<evidence type="ECO:0000256" key="2">
    <source>
        <dbReference type="ARBA" id="ARBA00004922"/>
    </source>
</evidence>
<dbReference type="Gene3D" id="3.90.550.50">
    <property type="match status" value="1"/>
</dbReference>
<evidence type="ECO:0000313" key="13">
    <source>
        <dbReference type="EMBL" id="GFF17392.1"/>
    </source>
</evidence>
<keyword evidence="10" id="KW-1133">Transmembrane helix</keyword>
<gene>
    <name evidence="13" type="ORF">ATEIFO6365_0006074000</name>
</gene>
<sequence length="471" mass="53808">MLWSRKTGNIILFIGLVLIVSSVLRLGFRHPSLHASDWYPHLADPTDEVDHWDWETTSRFVPVHNSSNGDIDDPGFCKSFPTYLLSRIQVVLKIGASESPERLDTQTSTVTRCISNLIIVSDREAEIKGHRVHNILATLPESFRVNTSAFEAYDVLQRADNNAISSSQGWELDRYKFLPMVERAHEMNPTADWFVFLESDTYYVWDNLFRLLDQFDPSVPLYFGSPSPGRSISDKERSFFAYGGAGFVLSRAAVEKLVSRKAGPYGEYSEPPLSERYEGIVKADCCGDSVLGWALYEKGVSLSGLWPMFNPHPLHGIPFDNAYWCQPVISMHKTSLSDMKGLTEWENQRDRTKPLLYADLFDYLQLGTFERKSEWDNGDWGGFQEPPDSTAHTSFDACRDACHNHAECLSYTYDYAGHCVFVRTMRLGANKPFTSDVQLSAGWDTKKIQRWWETHQCEKPLWMKPSTSRIF</sequence>
<dbReference type="VEuPathDB" id="FungiDB:ATEG_03517"/>
<evidence type="ECO:0000256" key="1">
    <source>
        <dbReference type="ARBA" id="ARBA00004606"/>
    </source>
</evidence>
<keyword evidence="7" id="KW-0812">Transmembrane</keyword>
<dbReference type="InterPro" id="IPR003378">
    <property type="entry name" value="Fringe-like_glycosylTrfase"/>
</dbReference>
<evidence type="ECO:0000259" key="12">
    <source>
        <dbReference type="Pfam" id="PF02434"/>
    </source>
</evidence>
<evidence type="ECO:0000256" key="8">
    <source>
        <dbReference type="ARBA" id="ARBA00022741"/>
    </source>
</evidence>
<evidence type="ECO:0000256" key="5">
    <source>
        <dbReference type="ARBA" id="ARBA00022676"/>
    </source>
</evidence>
<comment type="caution">
    <text evidence="13">The sequence shown here is derived from an EMBL/GenBank/DDBJ whole genome shotgun (WGS) entry which is preliminary data.</text>
</comment>
<dbReference type="PANTHER" id="PTHR23033">
    <property type="entry name" value="BETA1,3-GALACTOSYLTRANSFERASE"/>
    <property type="match status" value="1"/>
</dbReference>
<evidence type="ECO:0000256" key="9">
    <source>
        <dbReference type="ARBA" id="ARBA00022968"/>
    </source>
</evidence>
<comment type="similarity">
    <text evidence="3">Belongs to the glycosyltransferase 31 family. Beta3-Gal-T subfamily.</text>
</comment>
<feature type="domain" description="Fringe-like glycosyltransferase" evidence="12">
    <location>
        <begin position="175"/>
        <end position="258"/>
    </location>
</feature>
<organism evidence="13 14">
    <name type="scientific">Aspergillus terreus</name>
    <dbReference type="NCBI Taxonomy" id="33178"/>
    <lineage>
        <taxon>Eukaryota</taxon>
        <taxon>Fungi</taxon>
        <taxon>Dikarya</taxon>
        <taxon>Ascomycota</taxon>
        <taxon>Pezizomycotina</taxon>
        <taxon>Eurotiomycetes</taxon>
        <taxon>Eurotiomycetidae</taxon>
        <taxon>Eurotiales</taxon>
        <taxon>Aspergillaceae</taxon>
        <taxon>Aspergillus</taxon>
        <taxon>Aspergillus subgen. Circumdati</taxon>
    </lineage>
</organism>
<accession>A0A5M3Z2C2</accession>
<evidence type="ECO:0000313" key="14">
    <source>
        <dbReference type="Proteomes" id="UP000452235"/>
    </source>
</evidence>
<dbReference type="GO" id="GO:0000166">
    <property type="term" value="F:nucleotide binding"/>
    <property type="evidence" value="ECO:0007669"/>
    <property type="project" value="UniProtKB-KW"/>
</dbReference>
<dbReference type="OrthoDB" id="414175at2759"/>
<dbReference type="PANTHER" id="PTHR23033:SF43">
    <property type="entry name" value="APPLE DOMAIN-CONTAINING PROTEIN"/>
    <property type="match status" value="1"/>
</dbReference>
<evidence type="ECO:0000256" key="4">
    <source>
        <dbReference type="ARBA" id="ARBA00012557"/>
    </source>
</evidence>
<keyword evidence="6" id="KW-0808">Transferase</keyword>
<evidence type="ECO:0000256" key="10">
    <source>
        <dbReference type="ARBA" id="ARBA00022989"/>
    </source>
</evidence>
<keyword evidence="11" id="KW-0472">Membrane</keyword>
<evidence type="ECO:0000256" key="3">
    <source>
        <dbReference type="ARBA" id="ARBA00006462"/>
    </source>
</evidence>
<keyword evidence="14" id="KW-1185">Reference proteome</keyword>
<comment type="pathway">
    <text evidence="2">Protein modification; protein glycosylation.</text>
</comment>
<evidence type="ECO:0000256" key="6">
    <source>
        <dbReference type="ARBA" id="ARBA00022679"/>
    </source>
</evidence>
<comment type="subcellular location">
    <subcellularLocation>
        <location evidence="1">Membrane</location>
        <topology evidence="1">Single-pass type II membrane protein</topology>
    </subcellularLocation>
</comment>
<protein>
    <recommendedName>
        <fullName evidence="4">N-acetylgalactosaminide beta-1,3-galactosyltransferase</fullName>
        <ecNumber evidence="4">2.4.1.122</ecNumber>
    </recommendedName>
</protein>
<keyword evidence="5" id="KW-0328">Glycosyltransferase</keyword>
<dbReference type="EC" id="2.4.1.122" evidence="4"/>
<evidence type="ECO:0000256" key="7">
    <source>
        <dbReference type="ARBA" id="ARBA00022692"/>
    </source>
</evidence>
<name>A0A5M3Z2C2_ASPTE</name>
<dbReference type="GO" id="GO:0016020">
    <property type="term" value="C:membrane"/>
    <property type="evidence" value="ECO:0007669"/>
    <property type="project" value="UniProtKB-SubCell"/>
</dbReference>
<dbReference type="Proteomes" id="UP000452235">
    <property type="component" value="Unassembled WGS sequence"/>
</dbReference>
<keyword evidence="9" id="KW-0735">Signal-anchor</keyword>
<reference evidence="13 14" key="1">
    <citation type="submission" date="2020-01" db="EMBL/GenBank/DDBJ databases">
        <title>Aspergillus terreus IFO 6365 whole genome shotgun sequence.</title>
        <authorList>
            <person name="Kanamasa S."/>
            <person name="Takahashi H."/>
        </authorList>
    </citation>
    <scope>NUCLEOTIDE SEQUENCE [LARGE SCALE GENOMIC DNA]</scope>
    <source>
        <strain evidence="13 14">IFO 6365</strain>
    </source>
</reference>
<keyword evidence="8" id="KW-0547">Nucleotide-binding</keyword>
<dbReference type="EMBL" id="BLJY01000006">
    <property type="protein sequence ID" value="GFF17392.1"/>
    <property type="molecule type" value="Genomic_DNA"/>
</dbReference>
<dbReference type="InterPro" id="IPR026050">
    <property type="entry name" value="C1GALT1/C1GALT1_chp1"/>
</dbReference>
<dbReference type="GO" id="GO:0016263">
    <property type="term" value="F:glycoprotein-N-acetylgalactosamine 3-beta-galactosyltransferase activity"/>
    <property type="evidence" value="ECO:0007669"/>
    <property type="project" value="UniProtKB-EC"/>
</dbReference>
<dbReference type="AlphaFoldDB" id="A0A5M3Z2C2"/>
<evidence type="ECO:0000256" key="11">
    <source>
        <dbReference type="ARBA" id="ARBA00023136"/>
    </source>
</evidence>
<dbReference type="Pfam" id="PF02434">
    <property type="entry name" value="Fringe"/>
    <property type="match status" value="1"/>
</dbReference>